<evidence type="ECO:0000313" key="1">
    <source>
        <dbReference type="EMBL" id="MCG2614814.1"/>
    </source>
</evidence>
<accession>A0ABS9KR79</accession>
<name>A0ABS9KR79_9BACT</name>
<organism evidence="1 2">
    <name type="scientific">Terrimonas ginsenosidimutans</name>
    <dbReference type="NCBI Taxonomy" id="2908004"/>
    <lineage>
        <taxon>Bacteria</taxon>
        <taxon>Pseudomonadati</taxon>
        <taxon>Bacteroidota</taxon>
        <taxon>Chitinophagia</taxon>
        <taxon>Chitinophagales</taxon>
        <taxon>Chitinophagaceae</taxon>
        <taxon>Terrimonas</taxon>
    </lineage>
</organism>
<dbReference type="Pfam" id="PF12875">
    <property type="entry name" value="DUF3826"/>
    <property type="match status" value="1"/>
</dbReference>
<sequence length="247" mass="28357">MKRATLAMFMLQSSSATKRSFPITLYVTTIIIACLFSSVLCAQTSSASPTAEYQKVIRERVKKIVDVLDITDSRKYNNTLETISSQYFALNDIHEKSKEKAGQIKKDVQGDKQAEEIKKEEEIKSGILKQQHDEFIAQLKKDLNDAQVEKVKNGMTYNVLNVTYTAYQDMIPSLTTDQKEKIYTWLLEARELAMDAESSDKKHAVFGKYKGRINNYLSQAGYDMKKEEKAWQARIREKREKQAEANN</sequence>
<comment type="caution">
    <text evidence="1">The sequence shown here is derived from an EMBL/GenBank/DDBJ whole genome shotgun (WGS) entry which is preliminary data.</text>
</comment>
<dbReference type="EMBL" id="JAKLTR010000006">
    <property type="protein sequence ID" value="MCG2614814.1"/>
    <property type="molecule type" value="Genomic_DNA"/>
</dbReference>
<evidence type="ECO:0000313" key="2">
    <source>
        <dbReference type="Proteomes" id="UP001165367"/>
    </source>
</evidence>
<proteinExistence type="predicted"/>
<protein>
    <submittedName>
        <fullName evidence="1">DUF3826 domain-containing protein</fullName>
    </submittedName>
</protein>
<keyword evidence="2" id="KW-1185">Reference proteome</keyword>
<reference evidence="1" key="1">
    <citation type="submission" date="2022-01" db="EMBL/GenBank/DDBJ databases">
        <authorList>
            <person name="Jo J.-H."/>
            <person name="Im W.-T."/>
        </authorList>
    </citation>
    <scope>NUCLEOTIDE SEQUENCE</scope>
    <source>
        <strain evidence="1">NA20</strain>
    </source>
</reference>
<dbReference type="Proteomes" id="UP001165367">
    <property type="component" value="Unassembled WGS sequence"/>
</dbReference>
<gene>
    <name evidence="1" type="ORF">LZZ85_11000</name>
</gene>
<dbReference type="InterPro" id="IPR024284">
    <property type="entry name" value="DUF3826"/>
</dbReference>
<dbReference type="RefSeq" id="WP_237871592.1">
    <property type="nucleotide sequence ID" value="NZ_JAKLTR010000006.1"/>
</dbReference>
<dbReference type="PROSITE" id="PS51257">
    <property type="entry name" value="PROKAR_LIPOPROTEIN"/>
    <property type="match status" value="1"/>
</dbReference>